<dbReference type="VEuPathDB" id="TrichDB:TVAGG3_0144020"/>
<reference evidence="4" key="2">
    <citation type="journal article" date="2007" name="Science">
        <title>Draft genome sequence of the sexually transmitted pathogen Trichomonas vaginalis.</title>
        <authorList>
            <person name="Carlton J.M."/>
            <person name="Hirt R.P."/>
            <person name="Silva J.C."/>
            <person name="Delcher A.L."/>
            <person name="Schatz M."/>
            <person name="Zhao Q."/>
            <person name="Wortman J.R."/>
            <person name="Bidwell S.L."/>
            <person name="Alsmark U.C.M."/>
            <person name="Besteiro S."/>
            <person name="Sicheritz-Ponten T."/>
            <person name="Noel C.J."/>
            <person name="Dacks J.B."/>
            <person name="Foster P.G."/>
            <person name="Simillion C."/>
            <person name="Van de Peer Y."/>
            <person name="Miranda-Saavedra D."/>
            <person name="Barton G.J."/>
            <person name="Westrop G.D."/>
            <person name="Mueller S."/>
            <person name="Dessi D."/>
            <person name="Fiori P.L."/>
            <person name="Ren Q."/>
            <person name="Paulsen I."/>
            <person name="Zhang H."/>
            <person name="Bastida-Corcuera F.D."/>
            <person name="Simoes-Barbosa A."/>
            <person name="Brown M.T."/>
            <person name="Hayes R.D."/>
            <person name="Mukherjee M."/>
            <person name="Okumura C.Y."/>
            <person name="Schneider R."/>
            <person name="Smith A.J."/>
            <person name="Vanacova S."/>
            <person name="Villalvazo M."/>
            <person name="Haas B.J."/>
            <person name="Pertea M."/>
            <person name="Feldblyum T.V."/>
            <person name="Utterback T.R."/>
            <person name="Shu C.L."/>
            <person name="Osoegawa K."/>
            <person name="de Jong P.J."/>
            <person name="Hrdy I."/>
            <person name="Horvathova L."/>
            <person name="Zubacova Z."/>
            <person name="Dolezal P."/>
            <person name="Malik S.B."/>
            <person name="Logsdon J.M. Jr."/>
            <person name="Henze K."/>
            <person name="Gupta A."/>
            <person name="Wang C.C."/>
            <person name="Dunne R.L."/>
            <person name="Upcroft J.A."/>
            <person name="Upcroft P."/>
            <person name="White O."/>
            <person name="Salzberg S.L."/>
            <person name="Tang P."/>
            <person name="Chiu C.-H."/>
            <person name="Lee Y.-S."/>
            <person name="Embley T.M."/>
            <person name="Coombs G.H."/>
            <person name="Mottram J.C."/>
            <person name="Tachezy J."/>
            <person name="Fraser-Liggett C.M."/>
            <person name="Johnson P.J."/>
        </authorList>
    </citation>
    <scope>NUCLEOTIDE SEQUENCE [LARGE SCALE GENOMIC DNA]</scope>
    <source>
        <strain evidence="4">G3</strain>
    </source>
</reference>
<keyword evidence="1" id="KW-1017">Isopeptide bond</keyword>
<evidence type="ECO:0000313" key="5">
    <source>
        <dbReference type="Proteomes" id="UP000001542"/>
    </source>
</evidence>
<dbReference type="VEuPathDB" id="TrichDB:TVAG_144400"/>
<dbReference type="KEGG" id="tva:4753453"/>
<dbReference type="Pfam" id="PF04110">
    <property type="entry name" value="APG12"/>
    <property type="match status" value="1"/>
</dbReference>
<organism evidence="4 5">
    <name type="scientific">Trichomonas vaginalis (strain ATCC PRA-98 / G3)</name>
    <dbReference type="NCBI Taxonomy" id="412133"/>
    <lineage>
        <taxon>Eukaryota</taxon>
        <taxon>Metamonada</taxon>
        <taxon>Parabasalia</taxon>
        <taxon>Trichomonadida</taxon>
        <taxon>Trichomonadidae</taxon>
        <taxon>Trichomonas</taxon>
    </lineage>
</organism>
<dbReference type="AlphaFoldDB" id="A2FHD3"/>
<dbReference type="EMBL" id="DS113793">
    <property type="protein sequence ID" value="EAX95691.1"/>
    <property type="molecule type" value="Genomic_DNA"/>
</dbReference>
<evidence type="ECO:0000313" key="4">
    <source>
        <dbReference type="EMBL" id="EAX95691.1"/>
    </source>
</evidence>
<proteinExistence type="predicted"/>
<evidence type="ECO:0000256" key="1">
    <source>
        <dbReference type="ARBA" id="ARBA00022499"/>
    </source>
</evidence>
<sequence>MTEEKVTFLLNSASDLPQISKNKVTLSRQKSMLFLVKYVKQKLNIQGNQSIHLFFNNFAIYPDWTAGDVADHSPGQTTLDIYYSSGQVFG</sequence>
<dbReference type="SUPFAM" id="SSF54236">
    <property type="entry name" value="Ubiquitin-like"/>
    <property type="match status" value="1"/>
</dbReference>
<keyword evidence="3" id="KW-0072">Autophagy</keyword>
<dbReference type="InterPro" id="IPR029071">
    <property type="entry name" value="Ubiquitin-like_domsf"/>
</dbReference>
<evidence type="ECO:0000256" key="2">
    <source>
        <dbReference type="ARBA" id="ARBA00022786"/>
    </source>
</evidence>
<dbReference type="RefSeq" id="XP_001308621.1">
    <property type="nucleotide sequence ID" value="XM_001308620.1"/>
</dbReference>
<gene>
    <name evidence="4" type="ORF">TVAG_144400</name>
</gene>
<evidence type="ECO:0000256" key="3">
    <source>
        <dbReference type="ARBA" id="ARBA00023006"/>
    </source>
</evidence>
<accession>A2FHD3</accession>
<dbReference type="InterPro" id="IPR007242">
    <property type="entry name" value="Atg12"/>
</dbReference>
<reference evidence="4" key="1">
    <citation type="submission" date="2006-10" db="EMBL/GenBank/DDBJ databases">
        <authorList>
            <person name="Amadeo P."/>
            <person name="Zhao Q."/>
            <person name="Wortman J."/>
            <person name="Fraser-Liggett C."/>
            <person name="Carlton J."/>
        </authorList>
    </citation>
    <scope>NUCLEOTIDE SEQUENCE</scope>
    <source>
        <strain evidence="4">G3</strain>
    </source>
</reference>
<dbReference type="SMR" id="A2FHD3"/>
<keyword evidence="2" id="KW-0833">Ubl conjugation pathway</keyword>
<evidence type="ECO:0008006" key="6">
    <source>
        <dbReference type="Google" id="ProtNLM"/>
    </source>
</evidence>
<keyword evidence="5" id="KW-1185">Reference proteome</keyword>
<dbReference type="Gene3D" id="3.10.20.90">
    <property type="entry name" value="Phosphatidylinositol 3-kinase Catalytic Subunit, Chain A, domain 1"/>
    <property type="match status" value="1"/>
</dbReference>
<dbReference type="Proteomes" id="UP000001542">
    <property type="component" value="Unassembled WGS sequence"/>
</dbReference>
<dbReference type="InParanoid" id="A2FHD3"/>
<name>A2FHD3_TRIV3</name>
<protein>
    <recommendedName>
        <fullName evidence="6">Ubiquitin-like protein ATG12</fullName>
    </recommendedName>
</protein>
<dbReference type="GO" id="GO:0000045">
    <property type="term" value="P:autophagosome assembly"/>
    <property type="evidence" value="ECO:0007669"/>
    <property type="project" value="InterPro"/>
</dbReference>
<dbReference type="GO" id="GO:0005737">
    <property type="term" value="C:cytoplasm"/>
    <property type="evidence" value="ECO:0007669"/>
    <property type="project" value="InterPro"/>
</dbReference>
<dbReference type="OrthoDB" id="10003551at2759"/>